<dbReference type="CDD" id="cd14066">
    <property type="entry name" value="STKc_IRAK"/>
    <property type="match status" value="1"/>
</dbReference>
<keyword evidence="13 18" id="KW-0675">Receptor</keyword>
<dbReference type="PROSITE" id="PS00107">
    <property type="entry name" value="PROTEIN_KINASE_ATP"/>
    <property type="match status" value="1"/>
</dbReference>
<evidence type="ECO:0000256" key="1">
    <source>
        <dbReference type="ARBA" id="ARBA00004251"/>
    </source>
</evidence>
<dbReference type="EC" id="2.7.1.-" evidence="18"/>
<gene>
    <name evidence="18" type="ORF">glysoja_030743</name>
</gene>
<dbReference type="GO" id="GO:0005524">
    <property type="term" value="F:ATP binding"/>
    <property type="evidence" value="ECO:0007669"/>
    <property type="project" value="UniProtKB-UniRule"/>
</dbReference>
<dbReference type="AlphaFoldDB" id="A0A0B2RH12"/>
<dbReference type="InterPro" id="IPR008271">
    <property type="entry name" value="Ser/Thr_kinase_AS"/>
</dbReference>
<evidence type="ECO:0000256" key="13">
    <source>
        <dbReference type="ARBA" id="ARBA00023170"/>
    </source>
</evidence>
<keyword evidence="12" id="KW-0472">Membrane</keyword>
<dbReference type="FunFam" id="1.10.510.10:FF:000240">
    <property type="entry name" value="Lectin-domain containing receptor kinase A4.3"/>
    <property type="match status" value="1"/>
</dbReference>
<organism evidence="18">
    <name type="scientific">Glycine soja</name>
    <name type="common">Wild soybean</name>
    <dbReference type="NCBI Taxonomy" id="3848"/>
    <lineage>
        <taxon>Eukaryota</taxon>
        <taxon>Viridiplantae</taxon>
        <taxon>Streptophyta</taxon>
        <taxon>Embryophyta</taxon>
        <taxon>Tracheophyta</taxon>
        <taxon>Spermatophyta</taxon>
        <taxon>Magnoliopsida</taxon>
        <taxon>eudicotyledons</taxon>
        <taxon>Gunneridae</taxon>
        <taxon>Pentapetalae</taxon>
        <taxon>rosids</taxon>
        <taxon>fabids</taxon>
        <taxon>Fabales</taxon>
        <taxon>Fabaceae</taxon>
        <taxon>Papilionoideae</taxon>
        <taxon>50 kb inversion clade</taxon>
        <taxon>NPAAA clade</taxon>
        <taxon>indigoferoid/millettioid clade</taxon>
        <taxon>Phaseoleae</taxon>
        <taxon>Glycine</taxon>
        <taxon>Glycine subgen. Soja</taxon>
    </lineage>
</organism>
<evidence type="ECO:0000256" key="3">
    <source>
        <dbReference type="ARBA" id="ARBA00010217"/>
    </source>
</evidence>
<reference evidence="18" key="1">
    <citation type="submission" date="2014-07" db="EMBL/GenBank/DDBJ databases">
        <title>Identification of a novel salt tolerance gene in wild soybean by whole-genome sequencing.</title>
        <authorList>
            <person name="Lam H.-M."/>
            <person name="Qi X."/>
            <person name="Li M.-W."/>
            <person name="Liu X."/>
            <person name="Xie M."/>
            <person name="Ni M."/>
            <person name="Xu X."/>
        </authorList>
    </citation>
    <scope>NUCLEOTIDE SEQUENCE [LARGE SCALE GENOMIC DNA]</scope>
    <source>
        <tissue evidence="18">Root</tissue>
    </source>
</reference>
<evidence type="ECO:0000256" key="6">
    <source>
        <dbReference type="ARBA" id="ARBA00022692"/>
    </source>
</evidence>
<evidence type="ECO:0000259" key="17">
    <source>
        <dbReference type="PROSITE" id="PS50011"/>
    </source>
</evidence>
<evidence type="ECO:0000256" key="7">
    <source>
        <dbReference type="ARBA" id="ARBA00022729"/>
    </source>
</evidence>
<dbReference type="InterPro" id="IPR017441">
    <property type="entry name" value="Protein_kinase_ATP_BS"/>
</dbReference>
<dbReference type="SMART" id="SM00220">
    <property type="entry name" value="S_TKc"/>
    <property type="match status" value="1"/>
</dbReference>
<comment type="similarity">
    <text evidence="2">In the N-terminal section; belongs to the leguminous lectin family.</text>
</comment>
<dbReference type="GO" id="GO:0002229">
    <property type="term" value="P:defense response to oomycetes"/>
    <property type="evidence" value="ECO:0007669"/>
    <property type="project" value="UniProtKB-ARBA"/>
</dbReference>
<evidence type="ECO:0000256" key="15">
    <source>
        <dbReference type="PROSITE-ProRule" id="PRU10141"/>
    </source>
</evidence>
<evidence type="ECO:0000256" key="2">
    <source>
        <dbReference type="ARBA" id="ARBA00008536"/>
    </source>
</evidence>
<comment type="similarity">
    <text evidence="16">Belongs to the protein kinase superfamily.</text>
</comment>
<dbReference type="FunFam" id="3.30.200.20:FF:000532">
    <property type="entry name" value="Receptor like protein kinase S.2"/>
    <property type="match status" value="1"/>
</dbReference>
<dbReference type="SUPFAM" id="SSF56112">
    <property type="entry name" value="Protein kinase-like (PK-like)"/>
    <property type="match status" value="1"/>
</dbReference>
<comment type="subcellular location">
    <subcellularLocation>
        <location evidence="1">Cell membrane</location>
        <topology evidence="1">Single-pass type I membrane protein</topology>
    </subcellularLocation>
</comment>
<dbReference type="PANTHER" id="PTHR27007">
    <property type="match status" value="1"/>
</dbReference>
<dbReference type="Proteomes" id="UP000053555">
    <property type="component" value="Unassembled WGS sequence"/>
</dbReference>
<dbReference type="PROSITE" id="PS50011">
    <property type="entry name" value="PROTEIN_KINASE_DOM"/>
    <property type="match status" value="1"/>
</dbReference>
<dbReference type="InterPro" id="IPR000719">
    <property type="entry name" value="Prot_kinase_dom"/>
</dbReference>
<sequence length="435" mass="48947">MQLTHLCLIMPSDYDKLEPLHATPQTNIKGSQKKVKSRKQHPQGACCGGHVVATLLHGSLTRLCETKWWNNLCQHGTRRKTKQIKSSCVVFHDMEGVQLSSMIGKDSNINHPRIFSYAELYIGSRGFSEEEVLGSGGFGKVYKAVMPSDGTVVAVKCCLAGKGGQFEKTFAAELAAVAHLRHKNLVPLRGWCVFEDQLYLVYDYMPNLSLDRVLFRKNMKEEPLGWVRRGKIVKGLACALHYLHEQLETQIIHRDVKTSNVMLDSHYNARLGDFGLARWLEHELESKSVCGIFGYMSPEYVESGEATTAADVYSFGVVVLEIVSGLKAVDFRQPEVLLVKKVHEFEMRKRPLEELADIGLNGEYNYKELMRLVSLGVACTSSDPKLRPSTRKIVSILDGNDKLIMGENMESREDWRERNACSLSLVKRIQALGIQ</sequence>
<evidence type="ECO:0000256" key="5">
    <source>
        <dbReference type="ARBA" id="ARBA00022679"/>
    </source>
</evidence>
<evidence type="ECO:0000313" key="18">
    <source>
        <dbReference type="EMBL" id="KHN31092.1"/>
    </source>
</evidence>
<feature type="domain" description="Protein kinase" evidence="17">
    <location>
        <begin position="127"/>
        <end position="404"/>
    </location>
</feature>
<dbReference type="GO" id="GO:0004674">
    <property type="term" value="F:protein serine/threonine kinase activity"/>
    <property type="evidence" value="ECO:0007669"/>
    <property type="project" value="UniProtKB-KW"/>
</dbReference>
<evidence type="ECO:0000256" key="14">
    <source>
        <dbReference type="ARBA" id="ARBA00023180"/>
    </source>
</evidence>
<evidence type="ECO:0000256" key="16">
    <source>
        <dbReference type="RuleBase" id="RU000304"/>
    </source>
</evidence>
<evidence type="ECO:0000256" key="10">
    <source>
        <dbReference type="ARBA" id="ARBA00022840"/>
    </source>
</evidence>
<evidence type="ECO:0000256" key="12">
    <source>
        <dbReference type="ARBA" id="ARBA00023136"/>
    </source>
</evidence>
<keyword evidence="5 18" id="KW-0808">Transferase</keyword>
<keyword evidence="7" id="KW-0732">Signal</keyword>
<protein>
    <submittedName>
        <fullName evidence="18">Receptor like protein kinase S.2</fullName>
        <ecNumber evidence="18">2.7.1.-</ecNumber>
    </submittedName>
</protein>
<dbReference type="Pfam" id="PF00069">
    <property type="entry name" value="Pkinase"/>
    <property type="match status" value="1"/>
</dbReference>
<proteinExistence type="inferred from homology"/>
<evidence type="ECO:0000256" key="11">
    <source>
        <dbReference type="ARBA" id="ARBA00022989"/>
    </source>
</evidence>
<keyword evidence="6" id="KW-0812">Transmembrane</keyword>
<keyword evidence="8 15" id="KW-0547">Nucleotide-binding</keyword>
<keyword evidence="14" id="KW-0325">Glycoprotein</keyword>
<evidence type="ECO:0000256" key="4">
    <source>
        <dbReference type="ARBA" id="ARBA00022475"/>
    </source>
</evidence>
<comment type="similarity">
    <text evidence="3">In the C-terminal section; belongs to the protein kinase superfamily. Ser/Thr protein kinase family.</text>
</comment>
<keyword evidence="10 15" id="KW-0067">ATP-binding</keyword>
<dbReference type="GO" id="GO:0005886">
    <property type="term" value="C:plasma membrane"/>
    <property type="evidence" value="ECO:0007669"/>
    <property type="project" value="UniProtKB-SubCell"/>
</dbReference>
<keyword evidence="4" id="KW-1003">Cell membrane</keyword>
<dbReference type="InterPro" id="IPR011009">
    <property type="entry name" value="Kinase-like_dom_sf"/>
</dbReference>
<dbReference type="PROSITE" id="PS00108">
    <property type="entry name" value="PROTEIN_KINASE_ST"/>
    <property type="match status" value="1"/>
</dbReference>
<keyword evidence="16" id="KW-0723">Serine/threonine-protein kinase</keyword>
<dbReference type="InterPro" id="IPR050528">
    <property type="entry name" value="L-type_Lectin-RKs"/>
</dbReference>
<dbReference type="EMBL" id="KN651185">
    <property type="protein sequence ID" value="KHN31092.1"/>
    <property type="molecule type" value="Genomic_DNA"/>
</dbReference>
<evidence type="ECO:0000256" key="9">
    <source>
        <dbReference type="ARBA" id="ARBA00022777"/>
    </source>
</evidence>
<dbReference type="Gene3D" id="1.10.510.10">
    <property type="entry name" value="Transferase(Phosphotransferase) domain 1"/>
    <property type="match status" value="1"/>
</dbReference>
<keyword evidence="11" id="KW-1133">Transmembrane helix</keyword>
<evidence type="ECO:0000256" key="8">
    <source>
        <dbReference type="ARBA" id="ARBA00022741"/>
    </source>
</evidence>
<dbReference type="Gene3D" id="3.30.200.20">
    <property type="entry name" value="Phosphorylase Kinase, domain 1"/>
    <property type="match status" value="1"/>
</dbReference>
<accession>A0A0B2RH12</accession>
<name>A0A0B2RH12_GLYSO</name>
<feature type="binding site" evidence="15">
    <location>
        <position position="162"/>
    </location>
    <ligand>
        <name>ATP</name>
        <dbReference type="ChEBI" id="CHEBI:30616"/>
    </ligand>
</feature>
<keyword evidence="9 18" id="KW-0418">Kinase</keyword>